<sequence length="178" mass="20656">MPTADVLELLFATVATIVATLTGIIGAFSTFRLQTISSEIGFLKGFMLEKKDSTGKTLNEYIKGDEYHLLEKVYNRTMNAVDLLAEVIQQNRLHEALNEFRFDLQNIRTNQQRYDAIKRLTSSVFMRSLLFVFLSLLLLLFTIEILALRYVWFVILSYFLLTGLVLWQFVRQVNQLMD</sequence>
<feature type="transmembrane region" description="Helical" evidence="1">
    <location>
        <begin position="6"/>
        <end position="28"/>
    </location>
</feature>
<gene>
    <name evidence="2" type="ORF">SAMN05216167_101699</name>
</gene>
<proteinExistence type="predicted"/>
<evidence type="ECO:0000256" key="1">
    <source>
        <dbReference type="SAM" id="Phobius"/>
    </source>
</evidence>
<accession>A0A1I1HHR2</accession>
<protein>
    <submittedName>
        <fullName evidence="2">Uncharacterized protein</fullName>
    </submittedName>
</protein>
<feature type="transmembrane region" description="Helical" evidence="1">
    <location>
        <begin position="124"/>
        <end position="143"/>
    </location>
</feature>
<dbReference type="RefSeq" id="WP_093823035.1">
    <property type="nucleotide sequence ID" value="NZ_FOLQ01000001.1"/>
</dbReference>
<name>A0A1I1HHR2_9BACT</name>
<reference evidence="2 3" key="1">
    <citation type="submission" date="2016-10" db="EMBL/GenBank/DDBJ databases">
        <authorList>
            <person name="de Groot N.N."/>
        </authorList>
    </citation>
    <scope>NUCLEOTIDE SEQUENCE [LARGE SCALE GENOMIC DNA]</scope>
    <source>
        <strain evidence="2 3">DSM 26130</strain>
    </source>
</reference>
<feature type="transmembrane region" description="Helical" evidence="1">
    <location>
        <begin position="149"/>
        <end position="170"/>
    </location>
</feature>
<keyword evidence="1" id="KW-0472">Membrane</keyword>
<evidence type="ECO:0000313" key="2">
    <source>
        <dbReference type="EMBL" id="SFC23112.1"/>
    </source>
</evidence>
<keyword evidence="1" id="KW-1133">Transmembrane helix</keyword>
<dbReference type="Proteomes" id="UP000198598">
    <property type="component" value="Unassembled WGS sequence"/>
</dbReference>
<organism evidence="2 3">
    <name type="scientific">Spirosoma endophyticum</name>
    <dbReference type="NCBI Taxonomy" id="662367"/>
    <lineage>
        <taxon>Bacteria</taxon>
        <taxon>Pseudomonadati</taxon>
        <taxon>Bacteroidota</taxon>
        <taxon>Cytophagia</taxon>
        <taxon>Cytophagales</taxon>
        <taxon>Cytophagaceae</taxon>
        <taxon>Spirosoma</taxon>
    </lineage>
</organism>
<evidence type="ECO:0000313" key="3">
    <source>
        <dbReference type="Proteomes" id="UP000198598"/>
    </source>
</evidence>
<dbReference type="EMBL" id="FOLQ01000001">
    <property type="protein sequence ID" value="SFC23112.1"/>
    <property type="molecule type" value="Genomic_DNA"/>
</dbReference>
<keyword evidence="1" id="KW-0812">Transmembrane</keyword>
<keyword evidence="3" id="KW-1185">Reference proteome</keyword>
<dbReference type="OrthoDB" id="9838949at2"/>
<dbReference type="AlphaFoldDB" id="A0A1I1HHR2"/>
<dbReference type="STRING" id="662367.SAMN05216167_101699"/>